<sequence>MKPDAVQLAELEPIKSKLEASFAKDNSDTKPRRKRQALQSLMIGAESLSVEMS</sequence>
<dbReference type="AlphaFoldDB" id="A0A9W9CXS3"/>
<evidence type="ECO:0000313" key="1">
    <source>
        <dbReference type="EMBL" id="KAJ4392745.1"/>
    </source>
</evidence>
<keyword evidence="2" id="KW-1185">Reference proteome</keyword>
<accession>A0A9W9CXS3</accession>
<dbReference type="Proteomes" id="UP001140510">
    <property type="component" value="Unassembled WGS sequence"/>
</dbReference>
<name>A0A9W9CXS3_9PLEO</name>
<reference evidence="1" key="1">
    <citation type="submission" date="2022-10" db="EMBL/GenBank/DDBJ databases">
        <title>Tapping the CABI collections for fungal endophytes: first genome assemblies for Collariella, Neodidymelliopsis, Ascochyta clinopodiicola, Didymella pomorum, Didymosphaeria variabile, Neocosmospora piperis and Neocucurbitaria cava.</title>
        <authorList>
            <person name="Hill R."/>
        </authorList>
    </citation>
    <scope>NUCLEOTIDE SEQUENCE</scope>
    <source>
        <strain evidence="1">IMI 355091</strain>
    </source>
</reference>
<comment type="caution">
    <text evidence="1">The sequence shown here is derived from an EMBL/GenBank/DDBJ whole genome shotgun (WGS) entry which is preliminary data.</text>
</comment>
<dbReference type="EMBL" id="JAPEVA010000208">
    <property type="protein sequence ID" value="KAJ4392745.1"/>
    <property type="molecule type" value="Genomic_DNA"/>
</dbReference>
<evidence type="ECO:0000313" key="2">
    <source>
        <dbReference type="Proteomes" id="UP001140510"/>
    </source>
</evidence>
<protein>
    <submittedName>
        <fullName evidence="1">Uncharacterized protein</fullName>
    </submittedName>
</protein>
<proteinExistence type="predicted"/>
<organism evidence="1 2">
    <name type="scientific">Didymella pomorum</name>
    <dbReference type="NCBI Taxonomy" id="749634"/>
    <lineage>
        <taxon>Eukaryota</taxon>
        <taxon>Fungi</taxon>
        <taxon>Dikarya</taxon>
        <taxon>Ascomycota</taxon>
        <taxon>Pezizomycotina</taxon>
        <taxon>Dothideomycetes</taxon>
        <taxon>Pleosporomycetidae</taxon>
        <taxon>Pleosporales</taxon>
        <taxon>Pleosporineae</taxon>
        <taxon>Didymellaceae</taxon>
        <taxon>Didymella</taxon>
    </lineage>
</organism>
<gene>
    <name evidence="1" type="ORF">N0V91_011282</name>
</gene>